<dbReference type="EMBL" id="JACIJS010000003">
    <property type="protein sequence ID" value="MBB5515332.1"/>
    <property type="molecule type" value="Genomic_DNA"/>
</dbReference>
<dbReference type="GO" id="GO:0015774">
    <property type="term" value="P:polysaccharide transport"/>
    <property type="evidence" value="ECO:0007669"/>
    <property type="project" value="InterPro"/>
</dbReference>
<sequence length="642" mass="68910">MRSTVTAECYSLGLWRNRGIRRMLAATGVQLCLPGQGEAVAVWGANGRASARAMRAAMRQGKPLLWLEDAPLRSVYPNDPLPIGVWVDHQRLATDASGPSDLEDRLNAAPVPSEAAEHLCALWPAYGLSKFNHWPEGVAPPEGPFVLLVDQMRGDAAVAGAGATADSFARMHAAARAYAEKAGLPLLIRAHPRGAGYLTARDGDWICPMAAHPAHVLQQAAAVFTVSSQLGFEAILHGVRPHVFGAAWYAGWGLSEDQVPMPRRVARLTPEQLVQAALIDHGRWYDPFEARPCDALRAVVLLHGAGRAAQRTAAPITATGISGWKRPAIRALLGRDVRFSPASGRVPFHWATKPGAPKGAVLIEDGPLRSRGLGAALVPPCSIVLDRQGIHFDATRPSEFEAMVRAAETLPRAAHLRADALAQAIIAAGLSKYSLPGRNPQLEGQVLLVPGQVVDDASLRLGGGLVRDNLALLSAARDLHPKAHIAYRPHPDVVAGLRPGAVPDEAVLDHADMILVDTDLSALWPHIERVVTMTSTLGFEALMRGIPVECLGWPFYAGWGQTVDHGPPLPERRRHPVRCTALLHTALIDYPVYRDPVTGRRTAPEVIVSRLAAGEGGAQSLAQRLLSQGQSALTPFGPIWRR</sequence>
<name>A0A840WNV0_9RHOB</name>
<gene>
    <name evidence="1" type="ORF">FHS89_001342</name>
</gene>
<dbReference type="Pfam" id="PF05159">
    <property type="entry name" value="Capsule_synth"/>
    <property type="match status" value="3"/>
</dbReference>
<dbReference type="Proteomes" id="UP000553766">
    <property type="component" value="Unassembled WGS sequence"/>
</dbReference>
<protein>
    <submittedName>
        <fullName evidence="1">Capsular polysaccharide export protein</fullName>
    </submittedName>
</protein>
<dbReference type="InterPro" id="IPR007833">
    <property type="entry name" value="Capsule_polysaccharide_synth"/>
</dbReference>
<dbReference type="AlphaFoldDB" id="A0A840WNV0"/>
<dbReference type="GO" id="GO:0000271">
    <property type="term" value="P:polysaccharide biosynthetic process"/>
    <property type="evidence" value="ECO:0007669"/>
    <property type="project" value="InterPro"/>
</dbReference>
<comment type="caution">
    <text evidence="1">The sequence shown here is derived from an EMBL/GenBank/DDBJ whole genome shotgun (WGS) entry which is preliminary data.</text>
</comment>
<accession>A0A840WNV0</accession>
<dbReference type="RefSeq" id="WP_184009801.1">
    <property type="nucleotide sequence ID" value="NZ_JACIJS010000003.1"/>
</dbReference>
<proteinExistence type="predicted"/>
<reference evidence="1 2" key="1">
    <citation type="submission" date="2020-08" db="EMBL/GenBank/DDBJ databases">
        <title>Genomic Encyclopedia of Type Strains, Phase IV (KMG-IV): sequencing the most valuable type-strain genomes for metagenomic binning, comparative biology and taxonomic classification.</title>
        <authorList>
            <person name="Goeker M."/>
        </authorList>
    </citation>
    <scope>NUCLEOTIDE SEQUENCE [LARGE SCALE GENOMIC DNA]</scope>
    <source>
        <strain evidence="1 2">DSM 103377</strain>
    </source>
</reference>
<evidence type="ECO:0000313" key="1">
    <source>
        <dbReference type="EMBL" id="MBB5515332.1"/>
    </source>
</evidence>
<keyword evidence="2" id="KW-1185">Reference proteome</keyword>
<organism evidence="1 2">
    <name type="scientific">Rubricella aquisinus</name>
    <dbReference type="NCBI Taxonomy" id="2028108"/>
    <lineage>
        <taxon>Bacteria</taxon>
        <taxon>Pseudomonadati</taxon>
        <taxon>Pseudomonadota</taxon>
        <taxon>Alphaproteobacteria</taxon>
        <taxon>Rhodobacterales</taxon>
        <taxon>Paracoccaceae</taxon>
        <taxon>Rubricella</taxon>
    </lineage>
</organism>
<evidence type="ECO:0000313" key="2">
    <source>
        <dbReference type="Proteomes" id="UP000553766"/>
    </source>
</evidence>